<dbReference type="InterPro" id="IPR008538">
    <property type="entry name" value="Uma2"/>
</dbReference>
<dbReference type="SUPFAM" id="SSF52980">
    <property type="entry name" value="Restriction endonuclease-like"/>
    <property type="match status" value="1"/>
</dbReference>
<sequence>MAKENKVSKNMAHAQKYDLIPFEDYLAGERDVEIRSEYVDGLVYAMAGASETHNTIAGSFFAQIEINLKDGCRVWQSDMKVVIRNKGQKFSYYPDTMAACGENTDDLYVRTNPILIVEVLSDSTERTDLKEKFDNYISIPTLLEYVVVSQDVPLVRLWRRRTSWEREMYRADDTFRLESVELDVPVQHIYRRVRKEVGLDVSR</sequence>
<dbReference type="PANTHER" id="PTHR36558">
    <property type="entry name" value="GLR1098 PROTEIN"/>
    <property type="match status" value="1"/>
</dbReference>
<dbReference type="InterPro" id="IPR012296">
    <property type="entry name" value="Nuclease_put_TT1808"/>
</dbReference>
<dbReference type="OrthoDB" id="5622803at2"/>
<dbReference type="AlphaFoldDB" id="A0A656HGP7"/>
<reference evidence="3" key="1">
    <citation type="journal article" date="2011" name="Stand. Genomic Sci.">
        <title>Genome sequence of the filamentous, gliding Thiothrix nivea neotype strain (JP2(T)).</title>
        <authorList>
            <person name="Lapidus A."/>
            <person name="Nolan M."/>
            <person name="Lucas S."/>
            <person name="Glavina Del Rio T."/>
            <person name="Tice H."/>
            <person name="Cheng J.F."/>
            <person name="Tapia R."/>
            <person name="Han C."/>
            <person name="Goodwin L."/>
            <person name="Pitluck S."/>
            <person name="Liolios K."/>
            <person name="Pagani I."/>
            <person name="Ivanova N."/>
            <person name="Huntemann M."/>
            <person name="Mavromatis K."/>
            <person name="Mikhailova N."/>
            <person name="Pati A."/>
            <person name="Chen A."/>
            <person name="Palaniappan K."/>
            <person name="Land M."/>
            <person name="Brambilla E.M."/>
            <person name="Rohde M."/>
            <person name="Abt B."/>
            <person name="Verbarg S."/>
            <person name="Goker M."/>
            <person name="Bristow J."/>
            <person name="Eisen J.A."/>
            <person name="Markowitz V."/>
            <person name="Hugenholtz P."/>
            <person name="Kyrpides N.C."/>
            <person name="Klenk H.P."/>
            <person name="Woyke T."/>
        </authorList>
    </citation>
    <scope>NUCLEOTIDE SEQUENCE [LARGE SCALE GENOMIC DNA]</scope>
    <source>
        <strain evidence="3">ATCC 35100 / DSM 5205 / JP2</strain>
    </source>
</reference>
<feature type="domain" description="Putative restriction endonuclease" evidence="1">
    <location>
        <begin position="22"/>
        <end position="179"/>
    </location>
</feature>
<dbReference type="Gene3D" id="3.90.1570.10">
    <property type="entry name" value="tt1808, chain A"/>
    <property type="match status" value="1"/>
</dbReference>
<evidence type="ECO:0000259" key="1">
    <source>
        <dbReference type="Pfam" id="PF05685"/>
    </source>
</evidence>
<name>A0A656HGP7_THINJ</name>
<dbReference type="EMBL" id="JH651384">
    <property type="protein sequence ID" value="EIJ34205.1"/>
    <property type="molecule type" value="Genomic_DNA"/>
</dbReference>
<protein>
    <recommendedName>
        <fullName evidence="1">Putative restriction endonuclease domain-containing protein</fullName>
    </recommendedName>
</protein>
<dbReference type="Proteomes" id="UP000005317">
    <property type="component" value="Unassembled WGS sequence"/>
</dbReference>
<accession>A0A656HGP7</accession>
<dbReference type="PANTHER" id="PTHR36558:SF1">
    <property type="entry name" value="RESTRICTION ENDONUCLEASE DOMAIN-CONTAINING PROTEIN-RELATED"/>
    <property type="match status" value="1"/>
</dbReference>
<organism evidence="2 3">
    <name type="scientific">Thiothrix nivea (strain ATCC 35100 / DSM 5205 / JP2)</name>
    <dbReference type="NCBI Taxonomy" id="870187"/>
    <lineage>
        <taxon>Bacteria</taxon>
        <taxon>Pseudomonadati</taxon>
        <taxon>Pseudomonadota</taxon>
        <taxon>Gammaproteobacteria</taxon>
        <taxon>Thiotrichales</taxon>
        <taxon>Thiotrichaceae</taxon>
        <taxon>Thiothrix</taxon>
    </lineage>
</organism>
<dbReference type="InterPro" id="IPR011335">
    <property type="entry name" value="Restrct_endonuc-II-like"/>
</dbReference>
<keyword evidence="3" id="KW-1185">Reference proteome</keyword>
<dbReference type="Pfam" id="PF05685">
    <property type="entry name" value="Uma2"/>
    <property type="match status" value="1"/>
</dbReference>
<evidence type="ECO:0000313" key="3">
    <source>
        <dbReference type="Proteomes" id="UP000005317"/>
    </source>
</evidence>
<evidence type="ECO:0000313" key="2">
    <source>
        <dbReference type="EMBL" id="EIJ34205.1"/>
    </source>
</evidence>
<proteinExistence type="predicted"/>
<gene>
    <name evidence="2" type="ORF">Thini_1611</name>
</gene>
<dbReference type="CDD" id="cd06260">
    <property type="entry name" value="DUF820-like"/>
    <property type="match status" value="1"/>
</dbReference>